<evidence type="ECO:0000256" key="3">
    <source>
        <dbReference type="ARBA" id="ARBA00022844"/>
    </source>
</evidence>
<dbReference type="RefSeq" id="YP_010771406.1">
    <property type="nucleotide sequence ID" value="NC_074092.1"/>
</dbReference>
<reference evidence="4" key="1">
    <citation type="submission" date="2020-09" db="EMBL/GenBank/DDBJ databases">
        <title>Leviviricetes taxonomy.</title>
        <authorList>
            <person name="Stockdale S.R."/>
            <person name="Callanan J."/>
            <person name="Adriaenssens E.M."/>
            <person name="Kuhn J.H."/>
            <person name="Rumnieks J."/>
            <person name="Shkoporov A."/>
            <person name="Draper L.A."/>
            <person name="Ross P."/>
            <person name="Hill C."/>
        </authorList>
    </citation>
    <scope>NUCLEOTIDE SEQUENCE</scope>
</reference>
<dbReference type="Proteomes" id="UP000679443">
    <property type="component" value="Segment"/>
</dbReference>
<dbReference type="EMBL" id="BK013725">
    <property type="protein sequence ID" value="DAD51119.1"/>
    <property type="molecule type" value="Genomic_RNA"/>
</dbReference>
<name>A0A8S5L102_9VIRU</name>
<protein>
    <submittedName>
        <fullName evidence="4">Coat protein</fullName>
    </submittedName>
</protein>
<evidence type="ECO:0000313" key="4">
    <source>
        <dbReference type="EMBL" id="DAD51119.1"/>
    </source>
</evidence>
<dbReference type="GeneID" id="80398994"/>
<organism evidence="4 5">
    <name type="scientific">ssRNA phage SRR7976301_8</name>
    <dbReference type="NCBI Taxonomy" id="2786669"/>
    <lineage>
        <taxon>Viruses</taxon>
        <taxon>Riboviria</taxon>
        <taxon>Orthornavirae</taxon>
        <taxon>Lenarviricota</taxon>
        <taxon>Leviviricetes</taxon>
        <taxon>Norzivirales</taxon>
        <taxon>Fiersviridae</taxon>
        <taxon>Seybrovirus</taxon>
        <taxon>Seybrovirus borborohabitans</taxon>
    </lineage>
</organism>
<dbReference type="GO" id="GO:0019028">
    <property type="term" value="C:viral capsid"/>
    <property type="evidence" value="ECO:0007669"/>
    <property type="project" value="UniProtKB-KW"/>
</dbReference>
<gene>
    <name evidence="4" type="primary">SRR7976301_8_2</name>
</gene>
<comment type="subcellular location">
    <subcellularLocation>
        <location evidence="1">Virion</location>
    </subcellularLocation>
</comment>
<dbReference type="Gene3D" id="3.30.380.10">
    <property type="entry name" value="MS2 Viral Coat Protein"/>
    <property type="match status" value="1"/>
</dbReference>
<sequence length="129" mass="13927">MPTNLTVKKNDGTTDIVYTAKSGANGTTPAIWQAPGGSAQQHQPELRVSARDTAKGNSRNVRSTYRYPQVATNSTTGVTTVVNVASARTEWDFPKSMSQSDINEFVSQYAYLLVTNLIRDAAKTGFAPV</sequence>
<keyword evidence="5" id="KW-1185">Reference proteome</keyword>
<keyword evidence="2 4" id="KW-0167">Capsid protein</keyword>
<proteinExistence type="predicted"/>
<keyword evidence="3" id="KW-0946">Virion</keyword>
<evidence type="ECO:0000313" key="5">
    <source>
        <dbReference type="Proteomes" id="UP000679443"/>
    </source>
</evidence>
<evidence type="ECO:0000256" key="2">
    <source>
        <dbReference type="ARBA" id="ARBA00022561"/>
    </source>
</evidence>
<dbReference type="InterPro" id="IPR015954">
    <property type="entry name" value="Phage_RNA-type_capsid"/>
</dbReference>
<accession>A0A8S5L102</accession>
<evidence type="ECO:0000256" key="1">
    <source>
        <dbReference type="ARBA" id="ARBA00004328"/>
    </source>
</evidence>
<dbReference type="KEGG" id="vg:80398994"/>